<evidence type="ECO:0000313" key="2">
    <source>
        <dbReference type="Proteomes" id="UP001057402"/>
    </source>
</evidence>
<keyword evidence="2" id="KW-1185">Reference proteome</keyword>
<dbReference type="Proteomes" id="UP001057402">
    <property type="component" value="Chromosome 2"/>
</dbReference>
<dbReference type="EMBL" id="CM042881">
    <property type="protein sequence ID" value="KAI4386226.1"/>
    <property type="molecule type" value="Genomic_DNA"/>
</dbReference>
<accession>A0ACB9S832</accession>
<organism evidence="1 2">
    <name type="scientific">Melastoma candidum</name>
    <dbReference type="NCBI Taxonomy" id="119954"/>
    <lineage>
        <taxon>Eukaryota</taxon>
        <taxon>Viridiplantae</taxon>
        <taxon>Streptophyta</taxon>
        <taxon>Embryophyta</taxon>
        <taxon>Tracheophyta</taxon>
        <taxon>Spermatophyta</taxon>
        <taxon>Magnoliopsida</taxon>
        <taxon>eudicotyledons</taxon>
        <taxon>Gunneridae</taxon>
        <taxon>Pentapetalae</taxon>
        <taxon>rosids</taxon>
        <taxon>malvids</taxon>
        <taxon>Myrtales</taxon>
        <taxon>Melastomataceae</taxon>
        <taxon>Melastomatoideae</taxon>
        <taxon>Melastomateae</taxon>
        <taxon>Melastoma</taxon>
    </lineage>
</organism>
<gene>
    <name evidence="1" type="ORF">MLD38_004176</name>
</gene>
<reference evidence="2" key="1">
    <citation type="journal article" date="2023" name="Front. Plant Sci.">
        <title>Chromosomal-level genome assembly of Melastoma candidum provides insights into trichome evolution.</title>
        <authorList>
            <person name="Zhong Y."/>
            <person name="Wu W."/>
            <person name="Sun C."/>
            <person name="Zou P."/>
            <person name="Liu Y."/>
            <person name="Dai S."/>
            <person name="Zhou R."/>
        </authorList>
    </citation>
    <scope>NUCLEOTIDE SEQUENCE [LARGE SCALE GENOMIC DNA]</scope>
</reference>
<protein>
    <submittedName>
        <fullName evidence="1">Uncharacterized protein</fullName>
    </submittedName>
</protein>
<sequence length="734" mass="81509">MVVAATKLRLLLLSCIASLSGRVSSSTPAVAAGRIIHQLILSLGLRRDAALSKALVEFYLASGRHGCAELLVIADSAPSNALLSGYVKRGMFTEALNLFRRMISRSPPGYADCYAYPSVLKACGGLGWILHGQMVHCNVLKSGLLSDVVVTSSAVGMYAKCGLFDSAVKLFNEMYVRDVASWNTVMSCFYQDGNPEKALEFFKSMKCEGVEPNAMTFTTAVASCARLLDLEMGKEIHHELIRSGFSSDDIVCSALVDMYGRCGSLDKAKDIFEQMRLKNVIAWNAMIAGYSLNGDSKSCIGMLVRMLREGIKPSVTTLSSLMAACSRSAQLLHGKFIHGYIYRNSMEADSILTSSLIDLYCKCDRVASAETIFRSSPVDITTYNQMISGYVAVGYYFEALDVFDEMKEVDVRPNAITLTSALSACSHLASLERGREIHHFVLKNRVLESNEVLMSALLDMYAKCGAIEAAHNVFEQMVKRDRISWTGIINAYGSSGHAPEALKYFAQMQESGIKPDDITFLAMLSACSHGGLVDEGYSIFNQMVTLHGLNPRSQHYSCLVDMLGRAGRLHEAYQIISSRTDLKRDAELLSTLFSACCMLKEVDLGEEIVRVIYEISGDDHSMYIMLSNLYASVEKWDKVREVRSKIKELGVKKNPGCSWIEIENGIQPFFVEDRSTARTEVYECLTFLYSHMGKDEFLDSNKAIELVDDFHIDKNREGFRNGFSLRRENKLYTQ</sequence>
<name>A0ACB9S832_9MYRT</name>
<proteinExistence type="predicted"/>
<comment type="caution">
    <text evidence="1">The sequence shown here is derived from an EMBL/GenBank/DDBJ whole genome shotgun (WGS) entry which is preliminary data.</text>
</comment>
<evidence type="ECO:0000313" key="1">
    <source>
        <dbReference type="EMBL" id="KAI4386226.1"/>
    </source>
</evidence>